<sequence length="112" mass="13212">MSRRRVSIKKSFYRSRRLVQQQLRGMQDIWMMRKAVEIQGFADRKAMEELLRHHQGFLRTSIKVAAPLFSANGRMLLTEKMQILTRWAEYFQSILNQPSTLSDPVIDCLPEV</sequence>
<keyword evidence="2" id="KW-1185">Reference proteome</keyword>
<dbReference type="EMBL" id="UYSU01002470">
    <property type="protein sequence ID" value="VDL87476.1"/>
    <property type="molecule type" value="Genomic_DNA"/>
</dbReference>
<protein>
    <submittedName>
        <fullName evidence="1 3">Uncharacterized protein</fullName>
    </submittedName>
</protein>
<evidence type="ECO:0000313" key="2">
    <source>
        <dbReference type="Proteomes" id="UP000275846"/>
    </source>
</evidence>
<dbReference type="Proteomes" id="UP000275846">
    <property type="component" value="Unassembled WGS sequence"/>
</dbReference>
<reference evidence="1 2" key="2">
    <citation type="submission" date="2018-11" db="EMBL/GenBank/DDBJ databases">
        <authorList>
            <consortium name="Pathogen Informatics"/>
        </authorList>
    </citation>
    <scope>NUCLEOTIDE SEQUENCE [LARGE SCALE GENOMIC DNA]</scope>
    <source>
        <strain evidence="1 2">NST_G2</strain>
    </source>
</reference>
<dbReference type="AlphaFoldDB" id="A0A183SAT2"/>
<dbReference type="WBParaSite" id="SSLN_0000138401-mRNA-1">
    <property type="protein sequence ID" value="SSLN_0000138401-mRNA-1"/>
    <property type="gene ID" value="SSLN_0000138401"/>
</dbReference>
<reference evidence="3" key="1">
    <citation type="submission" date="2016-06" db="UniProtKB">
        <authorList>
            <consortium name="WormBaseParasite"/>
        </authorList>
    </citation>
    <scope>IDENTIFICATION</scope>
</reference>
<proteinExistence type="predicted"/>
<organism evidence="3">
    <name type="scientific">Schistocephalus solidus</name>
    <name type="common">Tapeworm</name>
    <dbReference type="NCBI Taxonomy" id="70667"/>
    <lineage>
        <taxon>Eukaryota</taxon>
        <taxon>Metazoa</taxon>
        <taxon>Spiralia</taxon>
        <taxon>Lophotrochozoa</taxon>
        <taxon>Platyhelminthes</taxon>
        <taxon>Cestoda</taxon>
        <taxon>Eucestoda</taxon>
        <taxon>Diphyllobothriidea</taxon>
        <taxon>Diphyllobothriidae</taxon>
        <taxon>Schistocephalus</taxon>
    </lineage>
</organism>
<evidence type="ECO:0000313" key="3">
    <source>
        <dbReference type="WBParaSite" id="SSLN_0000138401-mRNA-1"/>
    </source>
</evidence>
<gene>
    <name evidence="1" type="ORF">SSLN_LOCUS1330</name>
</gene>
<name>A0A183SAT2_SCHSO</name>
<evidence type="ECO:0000313" key="1">
    <source>
        <dbReference type="EMBL" id="VDL87476.1"/>
    </source>
</evidence>
<accession>A0A183SAT2</accession>